<gene>
    <name evidence="2" type="ORF">GON03_15760</name>
</gene>
<dbReference type="InterPro" id="IPR007809">
    <property type="entry name" value="FlgN-like"/>
</dbReference>
<dbReference type="AlphaFoldDB" id="A0A6L6XTC8"/>
<keyword evidence="3" id="KW-1185">Reference proteome</keyword>
<proteinExistence type="predicted"/>
<evidence type="ECO:0000256" key="1">
    <source>
        <dbReference type="ARBA" id="ARBA00022795"/>
    </source>
</evidence>
<comment type="caution">
    <text evidence="2">The sequence shown here is derived from an EMBL/GenBank/DDBJ whole genome shotgun (WGS) entry which is preliminary data.</text>
</comment>
<keyword evidence="2" id="KW-0966">Cell projection</keyword>
<dbReference type="SUPFAM" id="SSF140566">
    <property type="entry name" value="FlgN-like"/>
    <property type="match status" value="1"/>
</dbReference>
<organism evidence="2 3">
    <name type="scientific">Nocardioides agri</name>
    <dbReference type="NCBI Taxonomy" id="2682843"/>
    <lineage>
        <taxon>Bacteria</taxon>
        <taxon>Bacillati</taxon>
        <taxon>Actinomycetota</taxon>
        <taxon>Actinomycetes</taxon>
        <taxon>Propionibacteriales</taxon>
        <taxon>Nocardioidaceae</taxon>
        <taxon>Nocardioides</taxon>
    </lineage>
</organism>
<dbReference type="Proteomes" id="UP000473525">
    <property type="component" value="Unassembled WGS sequence"/>
</dbReference>
<accession>A0A6L6XTC8</accession>
<dbReference type="RefSeq" id="WP_181645378.1">
    <property type="nucleotide sequence ID" value="NZ_WSEK01000004.1"/>
</dbReference>
<dbReference type="Gene3D" id="1.20.58.300">
    <property type="entry name" value="FlgN-like"/>
    <property type="match status" value="1"/>
</dbReference>
<sequence>MEKLTWVLWRERELLEALLYRLDVEALVMSSGRTRWLTNAARDVDDAVEALREVEILRAIAADEAAEAVGLAPNAGLGELIAVAEEPWVGILTEHRDTFLTLVEEISRVAQSNRALIVAGLRATQDTLLGIDRSASTYTAAGSVDRGQSRSTVVDWSL</sequence>
<evidence type="ECO:0000313" key="2">
    <source>
        <dbReference type="EMBL" id="MVQ50641.1"/>
    </source>
</evidence>
<keyword evidence="2" id="KW-0282">Flagellum</keyword>
<keyword evidence="1" id="KW-1005">Bacterial flagellum biogenesis</keyword>
<dbReference type="Pfam" id="PF05130">
    <property type="entry name" value="FlgN"/>
    <property type="match status" value="1"/>
</dbReference>
<protein>
    <submittedName>
        <fullName evidence="2">Flagellar protein FlgN</fullName>
    </submittedName>
</protein>
<name>A0A6L6XTC8_9ACTN</name>
<reference evidence="2 3" key="1">
    <citation type="submission" date="2019-12" db="EMBL/GenBank/DDBJ databases">
        <authorList>
            <person name="Huq M.A."/>
        </authorList>
    </citation>
    <scope>NUCLEOTIDE SEQUENCE [LARGE SCALE GENOMIC DNA]</scope>
    <source>
        <strain evidence="2 3">MAH-18</strain>
    </source>
</reference>
<dbReference type="GO" id="GO:0044780">
    <property type="term" value="P:bacterial-type flagellum assembly"/>
    <property type="evidence" value="ECO:0007669"/>
    <property type="project" value="InterPro"/>
</dbReference>
<evidence type="ECO:0000313" key="3">
    <source>
        <dbReference type="Proteomes" id="UP000473525"/>
    </source>
</evidence>
<dbReference type="InterPro" id="IPR036679">
    <property type="entry name" value="FlgN-like_sf"/>
</dbReference>
<keyword evidence="2" id="KW-0969">Cilium</keyword>
<dbReference type="EMBL" id="WSEK01000004">
    <property type="protein sequence ID" value="MVQ50641.1"/>
    <property type="molecule type" value="Genomic_DNA"/>
</dbReference>